<keyword evidence="1" id="KW-0012">Acyltransferase</keyword>
<reference evidence="1 2" key="1">
    <citation type="submission" date="2018-10" db="EMBL/GenBank/DDBJ databases">
        <title>Fifty Aureobasidium pullulans genomes reveal a recombining polyextremotolerant generalist.</title>
        <authorList>
            <person name="Gostincar C."/>
            <person name="Turk M."/>
            <person name="Zajc J."/>
            <person name="Gunde-Cimerman N."/>
        </authorList>
    </citation>
    <scope>NUCLEOTIDE SEQUENCE [LARGE SCALE GENOMIC DNA]</scope>
    <source>
        <strain evidence="1 2">EXF-4256</strain>
    </source>
</reference>
<dbReference type="Proteomes" id="UP000305064">
    <property type="component" value="Unassembled WGS sequence"/>
</dbReference>
<proteinExistence type="predicted"/>
<organism evidence="1 2">
    <name type="scientific">Aureobasidium pullulans</name>
    <name type="common">Black yeast</name>
    <name type="synonym">Pullularia pullulans</name>
    <dbReference type="NCBI Taxonomy" id="5580"/>
    <lineage>
        <taxon>Eukaryota</taxon>
        <taxon>Fungi</taxon>
        <taxon>Dikarya</taxon>
        <taxon>Ascomycota</taxon>
        <taxon>Pezizomycotina</taxon>
        <taxon>Dothideomycetes</taxon>
        <taxon>Dothideomycetidae</taxon>
        <taxon>Dothideales</taxon>
        <taxon>Saccotheciaceae</taxon>
        <taxon>Aureobasidium</taxon>
    </lineage>
</organism>
<gene>
    <name evidence="1" type="ORF">D6C94_08002</name>
</gene>
<name>A0AB38LPG0_AURPU</name>
<dbReference type="GO" id="GO:0016746">
    <property type="term" value="F:acyltransferase activity"/>
    <property type="evidence" value="ECO:0007669"/>
    <property type="project" value="UniProtKB-KW"/>
</dbReference>
<keyword evidence="1" id="KW-0808">Transferase</keyword>
<comment type="caution">
    <text evidence="1">The sequence shown here is derived from an EMBL/GenBank/DDBJ whole genome shotgun (WGS) entry which is preliminary data.</text>
</comment>
<evidence type="ECO:0000313" key="1">
    <source>
        <dbReference type="EMBL" id="THY71058.1"/>
    </source>
</evidence>
<protein>
    <submittedName>
        <fullName evidence="1">Acyltransferase</fullName>
    </submittedName>
</protein>
<evidence type="ECO:0000313" key="2">
    <source>
        <dbReference type="Proteomes" id="UP000305064"/>
    </source>
</evidence>
<accession>A0AB38LPG0</accession>
<sequence length="161" mass="18422">MSDNAPDLSIVGDRLTLHPPGVIQDQETPLLTPLDFLREVSLHLSGTGWRSYDDFIGRNIFYNGFSSHITALVLKNPRLQAKISELAHKRLDVEIAEGTLPNHKVEDRRKELEAQLVQVADSWTDQMICKMDSRRFIRGAYYFATQLLTRAYHQGNNIMLQ</sequence>
<dbReference type="AlphaFoldDB" id="A0AB38LPG0"/>
<dbReference type="EMBL" id="QZBJ01000064">
    <property type="protein sequence ID" value="THY71058.1"/>
    <property type="molecule type" value="Genomic_DNA"/>
</dbReference>